<name>A0AAV5FR96_ELECO</name>
<evidence type="ECO:0000313" key="1">
    <source>
        <dbReference type="EMBL" id="GJN38204.1"/>
    </source>
</evidence>
<dbReference type="AlphaFoldDB" id="A0AAV5FR96"/>
<keyword evidence="2" id="KW-1185">Reference proteome</keyword>
<evidence type="ECO:0000313" key="2">
    <source>
        <dbReference type="Proteomes" id="UP001054889"/>
    </source>
</evidence>
<protein>
    <submittedName>
        <fullName evidence="1">Uncharacterized protein</fullName>
    </submittedName>
</protein>
<comment type="caution">
    <text evidence="1">The sequence shown here is derived from an EMBL/GenBank/DDBJ whole genome shotgun (WGS) entry which is preliminary data.</text>
</comment>
<reference evidence="1" key="2">
    <citation type="submission" date="2021-12" db="EMBL/GenBank/DDBJ databases">
        <title>Resequencing data analysis of finger millet.</title>
        <authorList>
            <person name="Hatakeyama M."/>
            <person name="Aluri S."/>
            <person name="Balachadran M.T."/>
            <person name="Sivarajan S.R."/>
            <person name="Poveda L."/>
            <person name="Shimizu-Inatsugi R."/>
            <person name="Schlapbach R."/>
            <person name="Sreeman S.M."/>
            <person name="Shimizu K.K."/>
        </authorList>
    </citation>
    <scope>NUCLEOTIDE SEQUENCE</scope>
</reference>
<organism evidence="1 2">
    <name type="scientific">Eleusine coracana subsp. coracana</name>
    <dbReference type="NCBI Taxonomy" id="191504"/>
    <lineage>
        <taxon>Eukaryota</taxon>
        <taxon>Viridiplantae</taxon>
        <taxon>Streptophyta</taxon>
        <taxon>Embryophyta</taxon>
        <taxon>Tracheophyta</taxon>
        <taxon>Spermatophyta</taxon>
        <taxon>Magnoliopsida</taxon>
        <taxon>Liliopsida</taxon>
        <taxon>Poales</taxon>
        <taxon>Poaceae</taxon>
        <taxon>PACMAD clade</taxon>
        <taxon>Chloridoideae</taxon>
        <taxon>Cynodonteae</taxon>
        <taxon>Eleusininae</taxon>
        <taxon>Eleusine</taxon>
    </lineage>
</organism>
<sequence>MGAEAEQNSKAQVCRLLFYPRTQNPIWKTEAKTKRWEKGKRLHLGLSVRRTAEMAGFASLLECEPAGGALPPMLLQVVEFVCVGGLEHRSSATRRPGEIKSYTTLRQLLLHVVAAVTHTLTLLAAACWCHHGSVKIAVPKCSLAESMSVF</sequence>
<dbReference type="Proteomes" id="UP001054889">
    <property type="component" value="Unassembled WGS sequence"/>
</dbReference>
<accession>A0AAV5FR96</accession>
<proteinExistence type="predicted"/>
<gene>
    <name evidence="1" type="primary">gb27224</name>
    <name evidence="1" type="ORF">PR202_gb27224</name>
</gene>
<reference evidence="1" key="1">
    <citation type="journal article" date="2018" name="DNA Res.">
        <title>Multiple hybrid de novo genome assembly of finger millet, an orphan allotetraploid crop.</title>
        <authorList>
            <person name="Hatakeyama M."/>
            <person name="Aluri S."/>
            <person name="Balachadran M.T."/>
            <person name="Sivarajan S.R."/>
            <person name="Patrignani A."/>
            <person name="Gruter S."/>
            <person name="Poveda L."/>
            <person name="Shimizu-Inatsugi R."/>
            <person name="Baeten J."/>
            <person name="Francoijs K.J."/>
            <person name="Nataraja K.N."/>
            <person name="Reddy Y.A.N."/>
            <person name="Phadnis S."/>
            <person name="Ravikumar R.L."/>
            <person name="Schlapbach R."/>
            <person name="Sreeman S.M."/>
            <person name="Shimizu K.K."/>
        </authorList>
    </citation>
    <scope>NUCLEOTIDE SEQUENCE</scope>
</reference>
<dbReference type="EMBL" id="BQKI01000095">
    <property type="protein sequence ID" value="GJN38204.1"/>
    <property type="molecule type" value="Genomic_DNA"/>
</dbReference>